<dbReference type="EMBL" id="BK016086">
    <property type="protein sequence ID" value="DAF93609.1"/>
    <property type="molecule type" value="Genomic_DNA"/>
</dbReference>
<sequence>MKRVYEITATATFTNTETKATANKRVTFPVIEVSAEAAIANAQTDFQIGRIIATFVPQQHQQKITATLSNIQANAK</sequence>
<organism evidence="1">
    <name type="scientific">Myoviridae sp. ctshb19</name>
    <dbReference type="NCBI Taxonomy" id="2825194"/>
    <lineage>
        <taxon>Viruses</taxon>
        <taxon>Duplodnaviria</taxon>
        <taxon>Heunggongvirae</taxon>
        <taxon>Uroviricota</taxon>
        <taxon>Caudoviricetes</taxon>
    </lineage>
</organism>
<proteinExistence type="predicted"/>
<reference evidence="1" key="1">
    <citation type="journal article" date="2021" name="Proc. Natl. Acad. Sci. U.S.A.">
        <title>A Catalog of Tens of Thousands of Viruses from Human Metagenomes Reveals Hidden Associations with Chronic Diseases.</title>
        <authorList>
            <person name="Tisza M.J."/>
            <person name="Buck C.B."/>
        </authorList>
    </citation>
    <scope>NUCLEOTIDE SEQUENCE</scope>
    <source>
        <strain evidence="1">Ctshb19</strain>
    </source>
</reference>
<protein>
    <submittedName>
        <fullName evidence="1">Uncharacterized protein</fullName>
    </submittedName>
</protein>
<accession>A0A8S5UGH8</accession>
<name>A0A8S5UGH8_9CAUD</name>
<evidence type="ECO:0000313" key="1">
    <source>
        <dbReference type="EMBL" id="DAF93609.1"/>
    </source>
</evidence>